<reference evidence="6 7" key="1">
    <citation type="submission" date="2022-06" db="EMBL/GenBank/DDBJ databases">
        <title>Rhizosaccharibacter gen. nov. sp. nov. KSS12, endophytic bacteria isolated from sugarcane.</title>
        <authorList>
            <person name="Pitiwittayakul N."/>
        </authorList>
    </citation>
    <scope>NUCLEOTIDE SEQUENCE [LARGE SCALE GENOMIC DNA]</scope>
    <source>
        <strain evidence="6 7">KSS12</strain>
    </source>
</reference>
<proteinExistence type="inferred from homology"/>
<evidence type="ECO:0000313" key="6">
    <source>
        <dbReference type="EMBL" id="MCQ8240248.1"/>
    </source>
</evidence>
<organism evidence="6 7">
    <name type="scientific">Rhizosaccharibacter radicis</name>
    <dbReference type="NCBI Taxonomy" id="2782605"/>
    <lineage>
        <taxon>Bacteria</taxon>
        <taxon>Pseudomonadati</taxon>
        <taxon>Pseudomonadota</taxon>
        <taxon>Alphaproteobacteria</taxon>
        <taxon>Acetobacterales</taxon>
        <taxon>Acetobacteraceae</taxon>
        <taxon>Rhizosaccharibacter</taxon>
    </lineage>
</organism>
<accession>A0ABT1VV83</accession>
<evidence type="ECO:0000256" key="1">
    <source>
        <dbReference type="ARBA" id="ARBA00007734"/>
    </source>
</evidence>
<dbReference type="Gene3D" id="1.25.20.10">
    <property type="entry name" value="Bacterial muramidases"/>
    <property type="match status" value="1"/>
</dbReference>
<keyword evidence="3" id="KW-0732">Signal</keyword>
<dbReference type="InterPro" id="IPR000189">
    <property type="entry name" value="Transglyc_AS"/>
</dbReference>
<evidence type="ECO:0000256" key="3">
    <source>
        <dbReference type="ARBA" id="ARBA00022729"/>
    </source>
</evidence>
<feature type="region of interest" description="Disordered" evidence="4">
    <location>
        <begin position="173"/>
        <end position="206"/>
    </location>
</feature>
<keyword evidence="7" id="KW-1185">Reference proteome</keyword>
<dbReference type="PROSITE" id="PS00922">
    <property type="entry name" value="TRANSGLYCOSYLASE"/>
    <property type="match status" value="1"/>
</dbReference>
<dbReference type="Pfam" id="PF01464">
    <property type="entry name" value="SLT"/>
    <property type="match status" value="1"/>
</dbReference>
<dbReference type="EMBL" id="JAMZEJ010000003">
    <property type="protein sequence ID" value="MCQ8240248.1"/>
    <property type="molecule type" value="Genomic_DNA"/>
</dbReference>
<comment type="similarity">
    <text evidence="2">Belongs to the virb1 family.</text>
</comment>
<feature type="region of interest" description="Disordered" evidence="4">
    <location>
        <begin position="13"/>
        <end position="36"/>
    </location>
</feature>
<gene>
    <name evidence="6" type="ORF">NFI88_05250</name>
</gene>
<dbReference type="InterPro" id="IPR023346">
    <property type="entry name" value="Lysozyme-like_dom_sf"/>
</dbReference>
<evidence type="ECO:0000256" key="2">
    <source>
        <dbReference type="ARBA" id="ARBA00009387"/>
    </source>
</evidence>
<feature type="compositionally biased region" description="Low complexity" evidence="4">
    <location>
        <begin position="177"/>
        <end position="193"/>
    </location>
</feature>
<evidence type="ECO:0000259" key="5">
    <source>
        <dbReference type="Pfam" id="PF01464"/>
    </source>
</evidence>
<dbReference type="PANTHER" id="PTHR37423:SF2">
    <property type="entry name" value="MEMBRANE-BOUND LYTIC MUREIN TRANSGLYCOSYLASE C"/>
    <property type="match status" value="1"/>
</dbReference>
<protein>
    <submittedName>
        <fullName evidence="6">Lytic transglycosylase domain-containing protein</fullName>
    </submittedName>
</protein>
<sequence>MTLPSPAMSLRIRRSATAPTFPSPSDPAAGKDTGRRRPLCRQGAAMALAGATLLAGCSARPAQMPASPPTALVAGTAATAGAAGDPVAAKLAVYLELLTPGTPPPGSAARIDAFLAANPGWPNRPTLIQRLNDAVANETDPSVLGPICGRDLLSNGAALARCALLAAPPTATPSPALPGSTAAPPALLPDGSAPLPPRPAPGPDASAPVAPFSAAGIAQLPPALLERVRRSWRDSNDSPAQAALFLRLWSQALRPPDHWARFDRLEWAGNLPAAARMLPLLSPDRRPLATARLALHRRDAGADGLAAALPPTDAADPALQLDLVRWLRRNDRIADSIAAWNNGALAAERTAPGPRLPAFWSERDALSRDMLMPGAPATAQDALRLAEDPFQRDDVPRFDSAFLSGFILLRRLHQPADAEQRFLTLTSSRSVLTRSRGWFWLGEARSVRGDTAGAQAAFEEAAGLPTTFYGQLSLARLRGASDDAVLDAPHRDPGYADALHDRLAALRDPDWSTADAVRFTGLELARAATLLVGWNDPRHARAFLLRLDADATSDTDHALAASLADRLGLPDVGVAIARSAGRHGLVLRQSGWPRPFAPPPAAGEDLPPGLALGIMRQESSFDPGITSPAGARGLMQLMPGTARDVARSLPGSGGTDGTAAGLYDPDANIRLGSAYLSSLLRRFGGTVPYAVAAYNAGPHRVDQWLAQNGDPARDPGTAGGASTPMIDWIELIPFAETRNYVQRVTENTAIYADGDGSTS</sequence>
<dbReference type="SUPFAM" id="SSF53955">
    <property type="entry name" value="Lysozyme-like"/>
    <property type="match status" value="1"/>
</dbReference>
<dbReference type="SUPFAM" id="SSF48435">
    <property type="entry name" value="Bacterial muramidases"/>
    <property type="match status" value="1"/>
</dbReference>
<evidence type="ECO:0000313" key="7">
    <source>
        <dbReference type="Proteomes" id="UP001524547"/>
    </source>
</evidence>
<evidence type="ECO:0000256" key="4">
    <source>
        <dbReference type="SAM" id="MobiDB-lite"/>
    </source>
</evidence>
<comment type="caution">
    <text evidence="6">The sequence shown here is derived from an EMBL/GenBank/DDBJ whole genome shotgun (WGS) entry which is preliminary data.</text>
</comment>
<dbReference type="InterPro" id="IPR008258">
    <property type="entry name" value="Transglycosylase_SLT_dom_1"/>
</dbReference>
<comment type="similarity">
    <text evidence="1">Belongs to the transglycosylase Slt family.</text>
</comment>
<feature type="domain" description="Transglycosylase SLT" evidence="5">
    <location>
        <begin position="604"/>
        <end position="712"/>
    </location>
</feature>
<name>A0ABT1VV83_9PROT</name>
<dbReference type="RefSeq" id="WP_422918995.1">
    <property type="nucleotide sequence ID" value="NZ_JAMZEJ010000003.1"/>
</dbReference>
<dbReference type="PANTHER" id="PTHR37423">
    <property type="entry name" value="SOLUBLE LYTIC MUREIN TRANSGLYCOSYLASE-RELATED"/>
    <property type="match status" value="1"/>
</dbReference>
<dbReference type="InterPro" id="IPR008939">
    <property type="entry name" value="Lytic_TGlycosylase_superhlx_U"/>
</dbReference>
<dbReference type="CDD" id="cd13401">
    <property type="entry name" value="Slt70-like"/>
    <property type="match status" value="1"/>
</dbReference>
<dbReference type="Gene3D" id="1.10.530.10">
    <property type="match status" value="1"/>
</dbReference>
<dbReference type="Proteomes" id="UP001524547">
    <property type="component" value="Unassembled WGS sequence"/>
</dbReference>